<keyword evidence="3" id="KW-1185">Reference proteome</keyword>
<keyword evidence="1" id="KW-0812">Transmembrane</keyword>
<gene>
    <name evidence="2" type="ORF">NPIL_154891</name>
</gene>
<name>A0A8X6NMS0_NEPPI</name>
<comment type="caution">
    <text evidence="2">The sequence shown here is derived from an EMBL/GenBank/DDBJ whole genome shotgun (WGS) entry which is preliminary data.</text>
</comment>
<keyword evidence="1" id="KW-0472">Membrane</keyword>
<evidence type="ECO:0000313" key="3">
    <source>
        <dbReference type="Proteomes" id="UP000887013"/>
    </source>
</evidence>
<proteinExistence type="predicted"/>
<sequence>MKYGSLYFSLDLCSRQASNNVEFLEKALTVSCSNGNLCSSFSKHDDCSLHLRNYLDFMSLHKRGSSSLFQLVTEFELFPYYYAGYVAIIAIATAVVT</sequence>
<evidence type="ECO:0000313" key="2">
    <source>
        <dbReference type="EMBL" id="GFT23530.1"/>
    </source>
</evidence>
<dbReference type="AlphaFoldDB" id="A0A8X6NMS0"/>
<dbReference type="EMBL" id="BMAW01106277">
    <property type="protein sequence ID" value="GFT23530.1"/>
    <property type="molecule type" value="Genomic_DNA"/>
</dbReference>
<accession>A0A8X6NMS0</accession>
<feature type="transmembrane region" description="Helical" evidence="1">
    <location>
        <begin position="78"/>
        <end position="96"/>
    </location>
</feature>
<organism evidence="2 3">
    <name type="scientific">Nephila pilipes</name>
    <name type="common">Giant wood spider</name>
    <name type="synonym">Nephila maculata</name>
    <dbReference type="NCBI Taxonomy" id="299642"/>
    <lineage>
        <taxon>Eukaryota</taxon>
        <taxon>Metazoa</taxon>
        <taxon>Ecdysozoa</taxon>
        <taxon>Arthropoda</taxon>
        <taxon>Chelicerata</taxon>
        <taxon>Arachnida</taxon>
        <taxon>Araneae</taxon>
        <taxon>Araneomorphae</taxon>
        <taxon>Entelegynae</taxon>
        <taxon>Araneoidea</taxon>
        <taxon>Nephilidae</taxon>
        <taxon>Nephila</taxon>
    </lineage>
</organism>
<keyword evidence="1" id="KW-1133">Transmembrane helix</keyword>
<dbReference type="Proteomes" id="UP000887013">
    <property type="component" value="Unassembled WGS sequence"/>
</dbReference>
<evidence type="ECO:0000256" key="1">
    <source>
        <dbReference type="SAM" id="Phobius"/>
    </source>
</evidence>
<reference evidence="2" key="1">
    <citation type="submission" date="2020-08" db="EMBL/GenBank/DDBJ databases">
        <title>Multicomponent nature underlies the extraordinary mechanical properties of spider dragline silk.</title>
        <authorList>
            <person name="Kono N."/>
            <person name="Nakamura H."/>
            <person name="Mori M."/>
            <person name="Yoshida Y."/>
            <person name="Ohtoshi R."/>
            <person name="Malay A.D."/>
            <person name="Moran D.A.P."/>
            <person name="Tomita M."/>
            <person name="Numata K."/>
            <person name="Arakawa K."/>
        </authorList>
    </citation>
    <scope>NUCLEOTIDE SEQUENCE</scope>
</reference>
<protein>
    <submittedName>
        <fullName evidence="2">Uncharacterized protein</fullName>
    </submittedName>
</protein>